<dbReference type="PANTHER" id="PTHR12304">
    <property type="entry name" value="INOSINE-URIDINE PREFERRING NUCLEOSIDE HYDROLASE"/>
    <property type="match status" value="1"/>
</dbReference>
<evidence type="ECO:0000259" key="4">
    <source>
        <dbReference type="Pfam" id="PF01156"/>
    </source>
</evidence>
<keyword evidence="3" id="KW-0326">Glycosidase</keyword>
<feature type="domain" description="Inosine/uridine-preferring nucleoside hydrolase" evidence="4">
    <location>
        <begin position="7"/>
        <end position="264"/>
    </location>
</feature>
<dbReference type="InterPro" id="IPR023186">
    <property type="entry name" value="IUNH"/>
</dbReference>
<sequence length="265" mass="28001">MAAQIPVWLDCDPGHDDAFAILLACYHPAIRLLGISTVFGNASVEKTTQNALSVLTAIGKDKEISVYAGASHALQRPLFHPPTDIHGTSGIDGTELLPRPLTPANTTVPAVVAMARALKAEAPGMAWLVATGSFTNVASLFMRHPELVAHLRGLSLMGGAVGGGFTPAVLGQVDGVPRIGNWTQYAEFNVLVDPEAAASIFANKALAAKTTLIPLDITHLVLASKNVQSLLLWGKDGQSTGPAKAKSTLRLMFVELLVFFAKTYR</sequence>
<keyword evidence="6" id="KW-1185">Reference proteome</keyword>
<dbReference type="Pfam" id="PF01156">
    <property type="entry name" value="IU_nuc_hydro"/>
    <property type="match status" value="1"/>
</dbReference>
<dbReference type="EMBL" id="JAZHXJ010000002">
    <property type="protein sequence ID" value="KAL1884285.1"/>
    <property type="molecule type" value="Genomic_DNA"/>
</dbReference>
<evidence type="ECO:0000313" key="5">
    <source>
        <dbReference type="EMBL" id="KAL1884285.1"/>
    </source>
</evidence>
<keyword evidence="2" id="KW-0378">Hydrolase</keyword>
<dbReference type="PANTHER" id="PTHR12304:SF4">
    <property type="entry name" value="URIDINE NUCLEOSIDASE"/>
    <property type="match status" value="1"/>
</dbReference>
<evidence type="ECO:0000256" key="1">
    <source>
        <dbReference type="ARBA" id="ARBA00009176"/>
    </source>
</evidence>
<accession>A0ABR3Y8N7</accession>
<evidence type="ECO:0000256" key="2">
    <source>
        <dbReference type="ARBA" id="ARBA00022801"/>
    </source>
</evidence>
<dbReference type="InterPro" id="IPR001910">
    <property type="entry name" value="Inosine/uridine_hydrolase_dom"/>
</dbReference>
<evidence type="ECO:0000313" key="6">
    <source>
        <dbReference type="Proteomes" id="UP001586593"/>
    </source>
</evidence>
<proteinExistence type="inferred from homology"/>
<dbReference type="Gene3D" id="3.90.245.10">
    <property type="entry name" value="Ribonucleoside hydrolase-like"/>
    <property type="match status" value="1"/>
</dbReference>
<evidence type="ECO:0000256" key="3">
    <source>
        <dbReference type="ARBA" id="ARBA00023295"/>
    </source>
</evidence>
<dbReference type="InterPro" id="IPR036452">
    <property type="entry name" value="Ribo_hydro-like"/>
</dbReference>
<dbReference type="SUPFAM" id="SSF53590">
    <property type="entry name" value="Nucleoside hydrolase"/>
    <property type="match status" value="1"/>
</dbReference>
<name>A0ABR3Y8N7_9PEZI</name>
<comment type="similarity">
    <text evidence="1">Belongs to the IUNH family.</text>
</comment>
<protein>
    <recommendedName>
        <fullName evidence="4">Inosine/uridine-preferring nucleoside hydrolase domain-containing protein</fullName>
    </recommendedName>
</protein>
<gene>
    <name evidence="5" type="ORF">VTK73DRAFT_3269</name>
</gene>
<organism evidence="5 6">
    <name type="scientific">Phialemonium thermophilum</name>
    <dbReference type="NCBI Taxonomy" id="223376"/>
    <lineage>
        <taxon>Eukaryota</taxon>
        <taxon>Fungi</taxon>
        <taxon>Dikarya</taxon>
        <taxon>Ascomycota</taxon>
        <taxon>Pezizomycotina</taxon>
        <taxon>Sordariomycetes</taxon>
        <taxon>Sordariomycetidae</taxon>
        <taxon>Cephalothecales</taxon>
        <taxon>Cephalothecaceae</taxon>
        <taxon>Phialemonium</taxon>
    </lineage>
</organism>
<dbReference type="Proteomes" id="UP001586593">
    <property type="component" value="Unassembled WGS sequence"/>
</dbReference>
<reference evidence="5 6" key="1">
    <citation type="journal article" date="2024" name="Commun. Biol.">
        <title>Comparative genomic analysis of thermophilic fungi reveals convergent evolutionary adaptations and gene losses.</title>
        <authorList>
            <person name="Steindorff A.S."/>
            <person name="Aguilar-Pontes M.V."/>
            <person name="Robinson A.J."/>
            <person name="Andreopoulos B."/>
            <person name="LaButti K."/>
            <person name="Kuo A."/>
            <person name="Mondo S."/>
            <person name="Riley R."/>
            <person name="Otillar R."/>
            <person name="Haridas S."/>
            <person name="Lipzen A."/>
            <person name="Grimwood J."/>
            <person name="Schmutz J."/>
            <person name="Clum A."/>
            <person name="Reid I.D."/>
            <person name="Moisan M.C."/>
            <person name="Butler G."/>
            <person name="Nguyen T.T.M."/>
            <person name="Dewar K."/>
            <person name="Conant G."/>
            <person name="Drula E."/>
            <person name="Henrissat B."/>
            <person name="Hansel C."/>
            <person name="Singer S."/>
            <person name="Hutchinson M.I."/>
            <person name="de Vries R.P."/>
            <person name="Natvig D.O."/>
            <person name="Powell A.J."/>
            <person name="Tsang A."/>
            <person name="Grigoriev I.V."/>
        </authorList>
    </citation>
    <scope>NUCLEOTIDE SEQUENCE [LARGE SCALE GENOMIC DNA]</scope>
    <source>
        <strain evidence="5 6">ATCC 24622</strain>
    </source>
</reference>
<comment type="caution">
    <text evidence="5">The sequence shown here is derived from an EMBL/GenBank/DDBJ whole genome shotgun (WGS) entry which is preliminary data.</text>
</comment>